<evidence type="ECO:0008006" key="5">
    <source>
        <dbReference type="Google" id="ProtNLM"/>
    </source>
</evidence>
<feature type="compositionally biased region" description="Polar residues" evidence="2">
    <location>
        <begin position="212"/>
        <end position="223"/>
    </location>
</feature>
<feature type="region of interest" description="Disordered" evidence="2">
    <location>
        <begin position="108"/>
        <end position="133"/>
    </location>
</feature>
<feature type="region of interest" description="Disordered" evidence="2">
    <location>
        <begin position="203"/>
        <end position="223"/>
    </location>
</feature>
<evidence type="ECO:0000256" key="2">
    <source>
        <dbReference type="SAM" id="MobiDB-lite"/>
    </source>
</evidence>
<dbReference type="Proteomes" id="UP001642502">
    <property type="component" value="Unassembled WGS sequence"/>
</dbReference>
<reference evidence="3 4" key="1">
    <citation type="submission" date="2024-01" db="EMBL/GenBank/DDBJ databases">
        <authorList>
            <person name="Allen C."/>
            <person name="Tagirdzhanova G."/>
        </authorList>
    </citation>
    <scope>NUCLEOTIDE SEQUENCE [LARGE SCALE GENOMIC DNA]</scope>
    <source>
        <strain evidence="3 4">CBS 119000</strain>
    </source>
</reference>
<dbReference type="PANTHER" id="PTHR28064">
    <property type="entry name" value="INNER KINETOCHORE SUBUNIT NKP2"/>
    <property type="match status" value="1"/>
</dbReference>
<feature type="coiled-coil region" evidence="1">
    <location>
        <begin position="138"/>
        <end position="168"/>
    </location>
</feature>
<keyword evidence="4" id="KW-1185">Reference proteome</keyword>
<gene>
    <name evidence="3" type="ORF">SEPCBS119000_005651</name>
</gene>
<dbReference type="InterPro" id="IPR018565">
    <property type="entry name" value="Nkp2/Cnl2"/>
</dbReference>
<dbReference type="EMBL" id="CAWUON010000111">
    <property type="protein sequence ID" value="CAK7273429.1"/>
    <property type="molecule type" value="Genomic_DNA"/>
</dbReference>
<keyword evidence="1" id="KW-0175">Coiled coil</keyword>
<proteinExistence type="predicted"/>
<dbReference type="PANTHER" id="PTHR28064:SF1">
    <property type="entry name" value="INNER KINETOCHORE SUBUNIT NKP2"/>
    <property type="match status" value="1"/>
</dbReference>
<comment type="caution">
    <text evidence="3">The sequence shown here is derived from an EMBL/GenBank/DDBJ whole genome shotgun (WGS) entry which is preliminary data.</text>
</comment>
<evidence type="ECO:0000256" key="1">
    <source>
        <dbReference type="SAM" id="Coils"/>
    </source>
</evidence>
<organism evidence="3 4">
    <name type="scientific">Sporothrix epigloea</name>
    <dbReference type="NCBI Taxonomy" id="1892477"/>
    <lineage>
        <taxon>Eukaryota</taxon>
        <taxon>Fungi</taxon>
        <taxon>Dikarya</taxon>
        <taxon>Ascomycota</taxon>
        <taxon>Pezizomycotina</taxon>
        <taxon>Sordariomycetes</taxon>
        <taxon>Sordariomycetidae</taxon>
        <taxon>Ophiostomatales</taxon>
        <taxon>Ophiostomataceae</taxon>
        <taxon>Sporothrix</taxon>
    </lineage>
</organism>
<accession>A0ABP0DYQ9</accession>
<dbReference type="Pfam" id="PF09447">
    <property type="entry name" value="Cnl2_NKP2"/>
    <property type="match status" value="1"/>
</dbReference>
<name>A0ABP0DYQ9_9PEZI</name>
<evidence type="ECO:0000313" key="3">
    <source>
        <dbReference type="EMBL" id="CAK7273429.1"/>
    </source>
</evidence>
<protein>
    <recommendedName>
        <fullName evidence="5">Centromere-localized protein 2</fullName>
    </recommendedName>
</protein>
<sequence>MAPSEASILEQFLLAPSHLPTIVPLDDFIALFPRASQSSPQVRALYRDLQRQRNAVIDAVAADIDDEVARGRVLQRHALRARLRADAQEDAAGDDELQIERFVAASERHTGNSGISPRRSRRAGATGDTSTHSLSSILPELDAAILDVEAEVQQLDEEEARLLSLVQQQVGSLSDLRYGRFANPQLREQVLDGLLNVRATCEQMTDEASMPSDATTDSQPPTT</sequence>
<evidence type="ECO:0000313" key="4">
    <source>
        <dbReference type="Proteomes" id="UP001642502"/>
    </source>
</evidence>